<sequence length="185" mass="20260">MPNYLRDQFGLTQERLASWLGIARGTLAMGEGNGSRGLPGANWVNNLRLLLAGQGKVYDPATPDAPHPAPPPLPPPPITTDPLAWRVRVARHEMYQLTRRLERMQARAAQHNLRLAALPALRAYAGPVENPAREAGWLALFEGEAVDELRDLCGAGPQRLLEARLAGLVREVELLEELLPPPEPA</sequence>
<protein>
    <submittedName>
        <fullName evidence="2">Uncharacterized protein</fullName>
    </submittedName>
</protein>
<feature type="coiled-coil region" evidence="1">
    <location>
        <begin position="87"/>
        <end position="114"/>
    </location>
</feature>
<organism evidence="2 3">
    <name type="scientific">Hymenobacter daecheongensis DSM 21074</name>
    <dbReference type="NCBI Taxonomy" id="1121955"/>
    <lineage>
        <taxon>Bacteria</taxon>
        <taxon>Pseudomonadati</taxon>
        <taxon>Bacteroidota</taxon>
        <taxon>Cytophagia</taxon>
        <taxon>Cytophagales</taxon>
        <taxon>Hymenobacteraceae</taxon>
        <taxon>Hymenobacter</taxon>
    </lineage>
</organism>
<proteinExistence type="predicted"/>
<dbReference type="OrthoDB" id="884755at2"/>
<evidence type="ECO:0000256" key="1">
    <source>
        <dbReference type="SAM" id="Coils"/>
    </source>
</evidence>
<evidence type="ECO:0000313" key="2">
    <source>
        <dbReference type="EMBL" id="SHJ82071.1"/>
    </source>
</evidence>
<keyword evidence="1" id="KW-0175">Coiled coil</keyword>
<reference evidence="2 3" key="1">
    <citation type="submission" date="2016-11" db="EMBL/GenBank/DDBJ databases">
        <authorList>
            <person name="Jaros S."/>
            <person name="Januszkiewicz K."/>
            <person name="Wedrychowicz H."/>
        </authorList>
    </citation>
    <scope>NUCLEOTIDE SEQUENCE [LARGE SCALE GENOMIC DNA]</scope>
    <source>
        <strain evidence="2 3">DSM 21074</strain>
    </source>
</reference>
<accession>A0A1M6MF38</accession>
<dbReference type="EMBL" id="FQYN01000012">
    <property type="protein sequence ID" value="SHJ82071.1"/>
    <property type="molecule type" value="Genomic_DNA"/>
</dbReference>
<dbReference type="AlphaFoldDB" id="A0A1M6MF38"/>
<keyword evidence="3" id="KW-1185">Reference proteome</keyword>
<dbReference type="RefSeq" id="WP_073112598.1">
    <property type="nucleotide sequence ID" value="NZ_FQYN01000012.1"/>
</dbReference>
<evidence type="ECO:0000313" key="3">
    <source>
        <dbReference type="Proteomes" id="UP000184418"/>
    </source>
</evidence>
<dbReference type="Proteomes" id="UP000184418">
    <property type="component" value="Unassembled WGS sequence"/>
</dbReference>
<gene>
    <name evidence="2" type="ORF">SAMN02745146_0261</name>
</gene>
<name>A0A1M6MF38_9BACT</name>